<evidence type="ECO:0000313" key="8">
    <source>
        <dbReference type="Proteomes" id="UP000215059"/>
    </source>
</evidence>
<comment type="caution">
    <text evidence="7">The sequence shown here is derived from an EMBL/GenBank/DDBJ whole genome shotgun (WGS) entry which is preliminary data.</text>
</comment>
<feature type="transmembrane region" description="Helical" evidence="6">
    <location>
        <begin position="117"/>
        <end position="140"/>
    </location>
</feature>
<keyword evidence="8" id="KW-1185">Reference proteome</keyword>
<name>A0A235F4Y8_9BACL</name>
<dbReference type="Pfam" id="PF09678">
    <property type="entry name" value="Caa3_CtaG"/>
    <property type="match status" value="1"/>
</dbReference>
<accession>A0A235F4Y8</accession>
<dbReference type="RefSeq" id="WP_205727431.1">
    <property type="nucleotide sequence ID" value="NZ_NOII01000080.1"/>
</dbReference>
<feature type="transmembrane region" description="Helical" evidence="6">
    <location>
        <begin position="54"/>
        <end position="77"/>
    </location>
</feature>
<evidence type="ECO:0000256" key="6">
    <source>
        <dbReference type="SAM" id="Phobius"/>
    </source>
</evidence>
<evidence type="ECO:0008006" key="9">
    <source>
        <dbReference type="Google" id="ProtNLM"/>
    </source>
</evidence>
<comment type="subcellular location">
    <subcellularLocation>
        <location evidence="1">Cell membrane</location>
        <topology evidence="1">Multi-pass membrane protein</topology>
    </subcellularLocation>
</comment>
<reference evidence="7 8" key="1">
    <citation type="submission" date="2017-07" db="EMBL/GenBank/DDBJ databases">
        <title>Fictibacillus sp. nov. GDSW-R2A3 Genome sequencing and assembly.</title>
        <authorList>
            <person name="Mayilraj S."/>
        </authorList>
    </citation>
    <scope>NUCLEOTIDE SEQUENCE [LARGE SCALE GENOMIC DNA]</scope>
    <source>
        <strain evidence="7 8">GDSW-R2A3</strain>
    </source>
</reference>
<keyword evidence="5 6" id="KW-0472">Membrane</keyword>
<gene>
    <name evidence="7" type="ORF">CGZ90_19970</name>
</gene>
<protein>
    <recommendedName>
        <fullName evidence="9">Cytochrome c oxidase assembly factor CtaG</fullName>
    </recommendedName>
</protein>
<dbReference type="GO" id="GO:0005886">
    <property type="term" value="C:plasma membrane"/>
    <property type="evidence" value="ECO:0007669"/>
    <property type="project" value="UniProtKB-SubCell"/>
</dbReference>
<evidence type="ECO:0000256" key="1">
    <source>
        <dbReference type="ARBA" id="ARBA00004651"/>
    </source>
</evidence>
<proteinExistence type="predicted"/>
<keyword evidence="3 6" id="KW-0812">Transmembrane</keyword>
<keyword evidence="4 6" id="KW-1133">Transmembrane helix</keyword>
<evidence type="ECO:0000256" key="4">
    <source>
        <dbReference type="ARBA" id="ARBA00022989"/>
    </source>
</evidence>
<dbReference type="AlphaFoldDB" id="A0A235F4Y8"/>
<evidence type="ECO:0000256" key="5">
    <source>
        <dbReference type="ARBA" id="ARBA00023136"/>
    </source>
</evidence>
<sequence length="141" mass="16243">MNQLNKLHQLDELWQLDILITLLGFGLIYFLIINRMKILNPTVKIASWKQQLSFSAGLLLLMVSEGSPLSLIGHHYLFSVHMIQMTITYIMVPPLLILGMPSWMFKPFAHIKVVRRICAFLSNPILAVVLFNGLFSFYHFP</sequence>
<organism evidence="7 8">
    <name type="scientific">Fictibacillus aquaticus</name>
    <dbReference type="NCBI Taxonomy" id="2021314"/>
    <lineage>
        <taxon>Bacteria</taxon>
        <taxon>Bacillati</taxon>
        <taxon>Bacillota</taxon>
        <taxon>Bacilli</taxon>
        <taxon>Bacillales</taxon>
        <taxon>Fictibacillaceae</taxon>
        <taxon>Fictibacillus</taxon>
    </lineage>
</organism>
<feature type="transmembrane region" description="Helical" evidence="6">
    <location>
        <begin position="13"/>
        <end position="33"/>
    </location>
</feature>
<keyword evidence="2" id="KW-1003">Cell membrane</keyword>
<feature type="transmembrane region" description="Helical" evidence="6">
    <location>
        <begin position="83"/>
        <end position="105"/>
    </location>
</feature>
<dbReference type="EMBL" id="NOII01000080">
    <property type="protein sequence ID" value="OYD55987.1"/>
    <property type="molecule type" value="Genomic_DNA"/>
</dbReference>
<evidence type="ECO:0000256" key="2">
    <source>
        <dbReference type="ARBA" id="ARBA00022475"/>
    </source>
</evidence>
<evidence type="ECO:0000313" key="7">
    <source>
        <dbReference type="EMBL" id="OYD55987.1"/>
    </source>
</evidence>
<dbReference type="Proteomes" id="UP000215059">
    <property type="component" value="Unassembled WGS sequence"/>
</dbReference>
<dbReference type="InterPro" id="IPR019108">
    <property type="entry name" value="Caa3_assmbl_CtaG-rel"/>
</dbReference>
<evidence type="ECO:0000256" key="3">
    <source>
        <dbReference type="ARBA" id="ARBA00022692"/>
    </source>
</evidence>
<feature type="non-terminal residue" evidence="7">
    <location>
        <position position="141"/>
    </location>
</feature>